<dbReference type="EMBL" id="JBHSZI010000001">
    <property type="protein sequence ID" value="MFC7057749.1"/>
    <property type="molecule type" value="Genomic_DNA"/>
</dbReference>
<comment type="caution">
    <text evidence="2">The sequence shown here is derived from an EMBL/GenBank/DDBJ whole genome shotgun (WGS) entry which is preliminary data.</text>
</comment>
<protein>
    <submittedName>
        <fullName evidence="2">Uncharacterized protein</fullName>
    </submittedName>
</protein>
<evidence type="ECO:0000313" key="3">
    <source>
        <dbReference type="Proteomes" id="UP001596445"/>
    </source>
</evidence>
<dbReference type="Pfam" id="PF24373">
    <property type="entry name" value="DUF7529"/>
    <property type="match status" value="1"/>
</dbReference>
<dbReference type="InterPro" id="IPR055951">
    <property type="entry name" value="DUF7529"/>
</dbReference>
<accession>A0ABD5VZ30</accession>
<dbReference type="GeneID" id="76629666"/>
<proteinExistence type="predicted"/>
<organism evidence="2 3">
    <name type="scientific">Halovenus salina</name>
    <dbReference type="NCBI Taxonomy" id="1510225"/>
    <lineage>
        <taxon>Archaea</taxon>
        <taxon>Methanobacteriati</taxon>
        <taxon>Methanobacteriota</taxon>
        <taxon>Stenosarchaea group</taxon>
        <taxon>Halobacteria</taxon>
        <taxon>Halobacteriales</taxon>
        <taxon>Haloarculaceae</taxon>
        <taxon>Halovenus</taxon>
    </lineage>
</organism>
<dbReference type="Proteomes" id="UP001596445">
    <property type="component" value="Unassembled WGS sequence"/>
</dbReference>
<name>A0ABD5VZ30_9EURY</name>
<evidence type="ECO:0000256" key="1">
    <source>
        <dbReference type="SAM" id="MobiDB-lite"/>
    </source>
</evidence>
<dbReference type="AlphaFoldDB" id="A0ABD5VZ30"/>
<reference evidence="2 3" key="1">
    <citation type="journal article" date="2019" name="Int. J. Syst. Evol. Microbiol.">
        <title>The Global Catalogue of Microorganisms (GCM) 10K type strain sequencing project: providing services to taxonomists for standard genome sequencing and annotation.</title>
        <authorList>
            <consortium name="The Broad Institute Genomics Platform"/>
            <consortium name="The Broad Institute Genome Sequencing Center for Infectious Disease"/>
            <person name="Wu L."/>
            <person name="Ma J."/>
        </authorList>
    </citation>
    <scope>NUCLEOTIDE SEQUENCE [LARGE SCALE GENOMIC DNA]</scope>
    <source>
        <strain evidence="2 3">JCM 30072</strain>
    </source>
</reference>
<feature type="compositionally biased region" description="Basic and acidic residues" evidence="1">
    <location>
        <begin position="35"/>
        <end position="50"/>
    </location>
</feature>
<sequence>MPADNPEDGNGGGEASSPVDTEDPHVGETGADSDDLQKARIESRGDTHSEAWERTIEDMQALADGRREDGWEAHTVIAAHTDAVTAEQGEYNHCGLSHVIPDNHTDVLNEVYDESEFTEFLVYGQPVETFMFLVTEFIDPERERTIFVAGSYDPVRGANLPEYGEEHGVLTSYFRTIDGTILGSFDHERWEPLVGQAPDEQ</sequence>
<keyword evidence="3" id="KW-1185">Reference proteome</keyword>
<feature type="region of interest" description="Disordered" evidence="1">
    <location>
        <begin position="1"/>
        <end position="50"/>
    </location>
</feature>
<gene>
    <name evidence="2" type="ORF">ACFQQG_05665</name>
</gene>
<evidence type="ECO:0000313" key="2">
    <source>
        <dbReference type="EMBL" id="MFC7057749.1"/>
    </source>
</evidence>
<dbReference type="RefSeq" id="WP_267163533.1">
    <property type="nucleotide sequence ID" value="NZ_CP112972.1"/>
</dbReference>